<accession>A0ACC0VK30</accession>
<organism evidence="1 2">
    <name type="scientific">Peronosclerospora sorghi</name>
    <dbReference type="NCBI Taxonomy" id="230839"/>
    <lineage>
        <taxon>Eukaryota</taxon>
        <taxon>Sar</taxon>
        <taxon>Stramenopiles</taxon>
        <taxon>Oomycota</taxon>
        <taxon>Peronosporomycetes</taxon>
        <taxon>Peronosporales</taxon>
        <taxon>Peronosporaceae</taxon>
        <taxon>Peronosclerospora</taxon>
    </lineage>
</organism>
<sequence length="346" mass="38088">MAKKNFLTLEDFKTCFNLFCCIYGIGTFGIPGNFARGGPAIAVSAMAFMAFANIYSSIFMSKVMLLSPRSLKTFGDLGEWSMGTTGRWLSLISQMASCLLIPSVFLVIGGQLLDGLFVKAFDQSTWTVLMALMVLPVCLVPTLKEGAGSAFTGCMRTIIADVMGVAVVHHDFYIAERVILGMHKKSAVEDVEFFLYGEHLTPTDSPVKQPSDAGVSNSNDFMPNRPSKTSFVSVADSVRNDDAEAEAAEYRGANVIKYSILRIVIIVILVVLVIVFKDHFTDFADFIGASCITLNSIVLPIIYYLIKSWERVPINLEPVKSDVKFPFCDAEFQNTIYYNCTASHDL</sequence>
<dbReference type="EMBL" id="CM047588">
    <property type="protein sequence ID" value="KAI9905826.1"/>
    <property type="molecule type" value="Genomic_DNA"/>
</dbReference>
<comment type="caution">
    <text evidence="1">The sequence shown here is derived from an EMBL/GenBank/DDBJ whole genome shotgun (WGS) entry which is preliminary data.</text>
</comment>
<protein>
    <submittedName>
        <fullName evidence="1">Uncharacterized protein</fullName>
    </submittedName>
</protein>
<gene>
    <name evidence="1" type="ORF">PsorP6_014439</name>
</gene>
<reference evidence="1 2" key="1">
    <citation type="journal article" date="2022" name="bioRxiv">
        <title>The genome of the oomycete Peronosclerospora sorghi, a cosmopolitan pathogen of maize and sorghum, is inflated with dispersed pseudogenes.</title>
        <authorList>
            <person name="Fletcher K."/>
            <person name="Martin F."/>
            <person name="Isakeit T."/>
            <person name="Cavanaugh K."/>
            <person name="Magill C."/>
            <person name="Michelmore R."/>
        </authorList>
    </citation>
    <scope>NUCLEOTIDE SEQUENCE [LARGE SCALE GENOMIC DNA]</scope>
    <source>
        <strain evidence="1">P6</strain>
    </source>
</reference>
<dbReference type="Proteomes" id="UP001163321">
    <property type="component" value="Chromosome 9"/>
</dbReference>
<evidence type="ECO:0000313" key="2">
    <source>
        <dbReference type="Proteomes" id="UP001163321"/>
    </source>
</evidence>
<evidence type="ECO:0000313" key="1">
    <source>
        <dbReference type="EMBL" id="KAI9905826.1"/>
    </source>
</evidence>
<name>A0ACC0VK30_9STRA</name>
<keyword evidence="2" id="KW-1185">Reference proteome</keyword>
<proteinExistence type="predicted"/>